<evidence type="ECO:0000259" key="6">
    <source>
        <dbReference type="Pfam" id="PF01061"/>
    </source>
</evidence>
<dbReference type="AlphaFoldDB" id="A0A940MD40"/>
<feature type="domain" description="ABC-2 type transporter transmembrane" evidence="6">
    <location>
        <begin position="28"/>
        <end position="207"/>
    </location>
</feature>
<dbReference type="PANTHER" id="PTHR43229">
    <property type="entry name" value="NODULATION PROTEIN J"/>
    <property type="match status" value="1"/>
</dbReference>
<dbReference type="GO" id="GO:0140359">
    <property type="term" value="F:ABC-type transporter activity"/>
    <property type="evidence" value="ECO:0007669"/>
    <property type="project" value="InterPro"/>
</dbReference>
<dbReference type="InterPro" id="IPR013525">
    <property type="entry name" value="ABC2_TM"/>
</dbReference>
<feature type="transmembrane region" description="Helical" evidence="5">
    <location>
        <begin position="93"/>
        <end position="117"/>
    </location>
</feature>
<dbReference type="Proteomes" id="UP000670475">
    <property type="component" value="Unassembled WGS sequence"/>
</dbReference>
<proteinExistence type="predicted"/>
<feature type="transmembrane region" description="Helical" evidence="5">
    <location>
        <begin position="49"/>
        <end position="72"/>
    </location>
</feature>
<dbReference type="InterPro" id="IPR051784">
    <property type="entry name" value="Nod_factor_ABC_transporter"/>
</dbReference>
<evidence type="ECO:0000256" key="5">
    <source>
        <dbReference type="SAM" id="Phobius"/>
    </source>
</evidence>
<keyword evidence="3 5" id="KW-1133">Transmembrane helix</keyword>
<comment type="subcellular location">
    <subcellularLocation>
        <location evidence="1">Membrane</location>
        <topology evidence="1">Multi-pass membrane protein</topology>
    </subcellularLocation>
</comment>
<feature type="transmembrane region" description="Helical" evidence="5">
    <location>
        <begin position="25"/>
        <end position="43"/>
    </location>
</feature>
<comment type="caution">
    <text evidence="7">The sequence shown here is derived from an EMBL/GenBank/DDBJ whole genome shotgun (WGS) entry which is preliminary data.</text>
</comment>
<protein>
    <submittedName>
        <fullName evidence="7">ABC transporter permease</fullName>
    </submittedName>
</protein>
<accession>A0A940MD40</accession>
<evidence type="ECO:0000313" key="7">
    <source>
        <dbReference type="EMBL" id="MBP0458698.1"/>
    </source>
</evidence>
<feature type="transmembrane region" description="Helical" evidence="5">
    <location>
        <begin position="160"/>
        <end position="178"/>
    </location>
</feature>
<dbReference type="EMBL" id="JAGIQL010000049">
    <property type="protein sequence ID" value="MBP0458698.1"/>
    <property type="molecule type" value="Genomic_DNA"/>
</dbReference>
<gene>
    <name evidence="7" type="ORF">JFN87_14465</name>
</gene>
<feature type="transmembrane region" description="Helical" evidence="5">
    <location>
        <begin position="215"/>
        <end position="236"/>
    </location>
</feature>
<evidence type="ECO:0000256" key="3">
    <source>
        <dbReference type="ARBA" id="ARBA00022989"/>
    </source>
</evidence>
<dbReference type="RefSeq" id="WP_209340445.1">
    <property type="nucleotide sequence ID" value="NZ_JAGIQL010000049.1"/>
</dbReference>
<keyword evidence="4 5" id="KW-0472">Membrane</keyword>
<keyword evidence="2 5" id="KW-0812">Transmembrane</keyword>
<feature type="transmembrane region" description="Helical" evidence="5">
    <location>
        <begin position="129"/>
        <end position="153"/>
    </location>
</feature>
<keyword evidence="8" id="KW-1185">Reference proteome</keyword>
<dbReference type="GO" id="GO:0016020">
    <property type="term" value="C:membrane"/>
    <property type="evidence" value="ECO:0007669"/>
    <property type="project" value="UniProtKB-SubCell"/>
</dbReference>
<sequence>MTVARLAWHKAAIDLRMTFSSPKDLFNMSIFVILMLAAAFAQWDHRGVVLLGGMSLMPAVGAMLSIPSLIALEKTDGTILRRKNIPRGIPAYVAARIIYTTVTSFVSLLPLLVVVFATSADLPAGVWDVVLALLIIMFGGAALVPLGVAVGALLPNPREAVAMVSFPFMLIAGVSGVLTPDQGLPNWLKYAADVFPLAWMTRGTRDAFAGHLGTFPGWIFVLVCVGWLSAGSLLAVPLMRAMVRKQTGASLIRRKDKASVA</sequence>
<evidence type="ECO:0000256" key="2">
    <source>
        <dbReference type="ARBA" id="ARBA00022692"/>
    </source>
</evidence>
<evidence type="ECO:0000256" key="1">
    <source>
        <dbReference type="ARBA" id="ARBA00004141"/>
    </source>
</evidence>
<dbReference type="Pfam" id="PF01061">
    <property type="entry name" value="ABC2_membrane"/>
    <property type="match status" value="1"/>
</dbReference>
<evidence type="ECO:0000313" key="8">
    <source>
        <dbReference type="Proteomes" id="UP000670475"/>
    </source>
</evidence>
<dbReference type="PANTHER" id="PTHR43229:SF2">
    <property type="entry name" value="NODULATION PROTEIN J"/>
    <property type="match status" value="1"/>
</dbReference>
<evidence type="ECO:0000256" key="4">
    <source>
        <dbReference type="ARBA" id="ARBA00023136"/>
    </source>
</evidence>
<reference evidence="7" key="1">
    <citation type="submission" date="2021-03" db="EMBL/GenBank/DDBJ databases">
        <title>Whole genome sequence of Streptomyces bomunensis MMS17-BM035.</title>
        <authorList>
            <person name="Lee J.H."/>
        </authorList>
    </citation>
    <scope>NUCLEOTIDE SEQUENCE</scope>
    <source>
        <strain evidence="7">MMS17-BM035</strain>
    </source>
</reference>
<organism evidence="7 8">
    <name type="scientific">Streptomyces montanisoli</name>
    <dbReference type="NCBI Taxonomy" id="2798581"/>
    <lineage>
        <taxon>Bacteria</taxon>
        <taxon>Bacillati</taxon>
        <taxon>Actinomycetota</taxon>
        <taxon>Actinomycetes</taxon>
        <taxon>Kitasatosporales</taxon>
        <taxon>Streptomycetaceae</taxon>
        <taxon>Streptomyces</taxon>
    </lineage>
</organism>
<name>A0A940MD40_9ACTN</name>